<comment type="subcellular location">
    <subcellularLocation>
        <location evidence="6">Cytoplasm</location>
    </subcellularLocation>
</comment>
<feature type="coiled-coil region" evidence="7">
    <location>
        <begin position="42"/>
        <end position="69"/>
    </location>
</feature>
<keyword evidence="7" id="KW-0175">Coiled coil</keyword>
<accession>A0A7V1LMX9</accession>
<keyword evidence="4 6" id="KW-0378">Hydrolase</keyword>
<dbReference type="NCBIfam" id="TIGR01280">
    <property type="entry name" value="xseB"/>
    <property type="match status" value="1"/>
</dbReference>
<dbReference type="NCBIfam" id="NF002140">
    <property type="entry name" value="PRK00977.1-4"/>
    <property type="match status" value="1"/>
</dbReference>
<keyword evidence="5 6" id="KW-0269">Exonuclease</keyword>
<dbReference type="HAMAP" id="MF_00337">
    <property type="entry name" value="Exonuc_7_S"/>
    <property type="match status" value="1"/>
</dbReference>
<evidence type="ECO:0000256" key="6">
    <source>
        <dbReference type="HAMAP-Rule" id="MF_00337"/>
    </source>
</evidence>
<keyword evidence="2 6" id="KW-0963">Cytoplasm</keyword>
<dbReference type="SUPFAM" id="SSF116842">
    <property type="entry name" value="XseB-like"/>
    <property type="match status" value="1"/>
</dbReference>
<evidence type="ECO:0000313" key="8">
    <source>
        <dbReference type="EMBL" id="HED10988.1"/>
    </source>
</evidence>
<comment type="function">
    <text evidence="6">Bidirectionally degrades single-stranded DNA into large acid-insoluble oligonucleotides, which are then degraded further into small acid-soluble oligonucleotides.</text>
</comment>
<dbReference type="PANTHER" id="PTHR34137">
    <property type="entry name" value="EXODEOXYRIBONUCLEASE 7 SMALL SUBUNIT"/>
    <property type="match status" value="1"/>
</dbReference>
<dbReference type="GO" id="GO:0008855">
    <property type="term" value="F:exodeoxyribonuclease VII activity"/>
    <property type="evidence" value="ECO:0007669"/>
    <property type="project" value="UniProtKB-UniRule"/>
</dbReference>
<proteinExistence type="inferred from homology"/>
<keyword evidence="3 6" id="KW-0540">Nuclease</keyword>
<evidence type="ECO:0000256" key="7">
    <source>
        <dbReference type="SAM" id="Coils"/>
    </source>
</evidence>
<comment type="catalytic activity">
    <reaction evidence="6">
        <text>Exonucleolytic cleavage in either 5'- to 3'- or 3'- to 5'-direction to yield nucleoside 5'-phosphates.</text>
        <dbReference type="EC" id="3.1.11.6"/>
    </reaction>
</comment>
<dbReference type="InterPro" id="IPR037004">
    <property type="entry name" value="Exonuc_VII_ssu_sf"/>
</dbReference>
<dbReference type="EC" id="3.1.11.6" evidence="6"/>
<evidence type="ECO:0000256" key="5">
    <source>
        <dbReference type="ARBA" id="ARBA00022839"/>
    </source>
</evidence>
<dbReference type="GO" id="GO:0005829">
    <property type="term" value="C:cytosol"/>
    <property type="evidence" value="ECO:0007669"/>
    <property type="project" value="TreeGrafter"/>
</dbReference>
<evidence type="ECO:0000256" key="2">
    <source>
        <dbReference type="ARBA" id="ARBA00022490"/>
    </source>
</evidence>
<dbReference type="AlphaFoldDB" id="A0A7V1LMX9"/>
<sequence length="73" mass="8461">MPPKKTFEQAMNRLEEITTMLEDGDTSLDNSIKLYEEAYGLIGFCRKELQKAEQKIKKVTEKSNGTLKEEDFE</sequence>
<dbReference type="Pfam" id="PF02609">
    <property type="entry name" value="Exonuc_VII_S"/>
    <property type="match status" value="1"/>
</dbReference>
<comment type="similarity">
    <text evidence="1 6">Belongs to the XseB family.</text>
</comment>
<comment type="subunit">
    <text evidence="6">Heterooligomer composed of large and small subunits.</text>
</comment>
<dbReference type="GO" id="GO:0009318">
    <property type="term" value="C:exodeoxyribonuclease VII complex"/>
    <property type="evidence" value="ECO:0007669"/>
    <property type="project" value="UniProtKB-UniRule"/>
</dbReference>
<comment type="caution">
    <text evidence="8">The sequence shown here is derived from an EMBL/GenBank/DDBJ whole genome shotgun (WGS) entry which is preliminary data.</text>
</comment>
<gene>
    <name evidence="6 8" type="primary">xseB</name>
    <name evidence="8" type="ORF">ENJ10_09890</name>
</gene>
<dbReference type="InterPro" id="IPR003761">
    <property type="entry name" value="Exonuc_VII_S"/>
</dbReference>
<dbReference type="GO" id="GO:0006308">
    <property type="term" value="P:DNA catabolic process"/>
    <property type="evidence" value="ECO:0007669"/>
    <property type="project" value="UniProtKB-UniRule"/>
</dbReference>
<reference evidence="8" key="1">
    <citation type="journal article" date="2020" name="mSystems">
        <title>Genome- and Community-Level Interaction Insights into Carbon Utilization and Element Cycling Functions of Hydrothermarchaeota in Hydrothermal Sediment.</title>
        <authorList>
            <person name="Zhou Z."/>
            <person name="Liu Y."/>
            <person name="Xu W."/>
            <person name="Pan J."/>
            <person name="Luo Z.H."/>
            <person name="Li M."/>
        </authorList>
    </citation>
    <scope>NUCLEOTIDE SEQUENCE [LARGE SCALE GENOMIC DNA]</scope>
    <source>
        <strain evidence="8">HyVt-456</strain>
    </source>
</reference>
<evidence type="ECO:0000256" key="3">
    <source>
        <dbReference type="ARBA" id="ARBA00022722"/>
    </source>
</evidence>
<protein>
    <recommendedName>
        <fullName evidence="6">Exodeoxyribonuclease 7 small subunit</fullName>
        <ecNumber evidence="6">3.1.11.6</ecNumber>
    </recommendedName>
    <alternativeName>
        <fullName evidence="6">Exodeoxyribonuclease VII small subunit</fullName>
        <shortName evidence="6">Exonuclease VII small subunit</shortName>
    </alternativeName>
</protein>
<dbReference type="EMBL" id="DRLD01000273">
    <property type="protein sequence ID" value="HED10988.1"/>
    <property type="molecule type" value="Genomic_DNA"/>
</dbReference>
<name>A0A7V1LMX9_CALAY</name>
<dbReference type="Proteomes" id="UP000886005">
    <property type="component" value="Unassembled WGS sequence"/>
</dbReference>
<dbReference type="Gene3D" id="1.10.287.1040">
    <property type="entry name" value="Exonuclease VII, small subunit"/>
    <property type="match status" value="1"/>
</dbReference>
<dbReference type="PIRSF" id="PIRSF006488">
    <property type="entry name" value="Exonuc_VII_S"/>
    <property type="match status" value="1"/>
</dbReference>
<dbReference type="PANTHER" id="PTHR34137:SF1">
    <property type="entry name" value="EXODEOXYRIBONUCLEASE 7 SMALL SUBUNIT"/>
    <property type="match status" value="1"/>
</dbReference>
<evidence type="ECO:0000256" key="1">
    <source>
        <dbReference type="ARBA" id="ARBA00009998"/>
    </source>
</evidence>
<evidence type="ECO:0000256" key="4">
    <source>
        <dbReference type="ARBA" id="ARBA00022801"/>
    </source>
</evidence>
<organism evidence="8">
    <name type="scientific">Caldithrix abyssi</name>
    <dbReference type="NCBI Taxonomy" id="187145"/>
    <lineage>
        <taxon>Bacteria</taxon>
        <taxon>Pseudomonadati</taxon>
        <taxon>Calditrichota</taxon>
        <taxon>Calditrichia</taxon>
        <taxon>Calditrichales</taxon>
        <taxon>Calditrichaceae</taxon>
        <taxon>Caldithrix</taxon>
    </lineage>
</organism>